<feature type="compositionally biased region" description="Polar residues" evidence="1">
    <location>
        <begin position="1"/>
        <end position="18"/>
    </location>
</feature>
<evidence type="ECO:0000313" key="2">
    <source>
        <dbReference type="EMBL" id="KAF9577250.1"/>
    </source>
</evidence>
<feature type="compositionally biased region" description="Gly residues" evidence="1">
    <location>
        <begin position="29"/>
        <end position="50"/>
    </location>
</feature>
<feature type="region of interest" description="Disordered" evidence="1">
    <location>
        <begin position="1"/>
        <end position="62"/>
    </location>
</feature>
<dbReference type="AlphaFoldDB" id="A0A9P6FM84"/>
<sequence>SSESWIDSQNKQLHLQQLSSSAGTSTSAGGDGGGGGSGDGSGGNGSGGEAVPGSSYESQASIPYTFRRGSFVEGEDPRPTIPEFETIREAMYEYAGCNLLMDFARVSTPSRPG</sequence>
<dbReference type="Proteomes" id="UP000780801">
    <property type="component" value="Unassembled WGS sequence"/>
</dbReference>
<accession>A0A9P6FM84</accession>
<evidence type="ECO:0000313" key="3">
    <source>
        <dbReference type="Proteomes" id="UP000780801"/>
    </source>
</evidence>
<feature type="compositionally biased region" description="Low complexity" evidence="1">
    <location>
        <begin position="19"/>
        <end position="28"/>
    </location>
</feature>
<feature type="non-terminal residue" evidence="2">
    <location>
        <position position="1"/>
    </location>
</feature>
<organism evidence="2 3">
    <name type="scientific">Lunasporangiospora selenospora</name>
    <dbReference type="NCBI Taxonomy" id="979761"/>
    <lineage>
        <taxon>Eukaryota</taxon>
        <taxon>Fungi</taxon>
        <taxon>Fungi incertae sedis</taxon>
        <taxon>Mucoromycota</taxon>
        <taxon>Mortierellomycotina</taxon>
        <taxon>Mortierellomycetes</taxon>
        <taxon>Mortierellales</taxon>
        <taxon>Mortierellaceae</taxon>
        <taxon>Lunasporangiospora</taxon>
    </lineage>
</organism>
<comment type="caution">
    <text evidence="2">The sequence shown here is derived from an EMBL/GenBank/DDBJ whole genome shotgun (WGS) entry which is preliminary data.</text>
</comment>
<dbReference type="EMBL" id="JAABOA010005090">
    <property type="protein sequence ID" value="KAF9577250.1"/>
    <property type="molecule type" value="Genomic_DNA"/>
</dbReference>
<reference evidence="2" key="1">
    <citation type="journal article" date="2020" name="Fungal Divers.">
        <title>Resolving the Mortierellaceae phylogeny through synthesis of multi-gene phylogenetics and phylogenomics.</title>
        <authorList>
            <person name="Vandepol N."/>
            <person name="Liber J."/>
            <person name="Desiro A."/>
            <person name="Na H."/>
            <person name="Kennedy M."/>
            <person name="Barry K."/>
            <person name="Grigoriev I.V."/>
            <person name="Miller A.N."/>
            <person name="O'Donnell K."/>
            <person name="Stajich J.E."/>
            <person name="Bonito G."/>
        </authorList>
    </citation>
    <scope>NUCLEOTIDE SEQUENCE</scope>
    <source>
        <strain evidence="2">KOD1015</strain>
    </source>
</reference>
<keyword evidence="3" id="KW-1185">Reference proteome</keyword>
<protein>
    <submittedName>
        <fullName evidence="2">Uncharacterized protein</fullName>
    </submittedName>
</protein>
<proteinExistence type="predicted"/>
<gene>
    <name evidence="2" type="ORF">BGW38_007665</name>
</gene>
<evidence type="ECO:0000256" key="1">
    <source>
        <dbReference type="SAM" id="MobiDB-lite"/>
    </source>
</evidence>
<name>A0A9P6FM84_9FUNG</name>